<evidence type="ECO:0000256" key="1">
    <source>
        <dbReference type="ARBA" id="ARBA00004123"/>
    </source>
</evidence>
<keyword evidence="3" id="KW-0238">DNA-binding</keyword>
<protein>
    <recommendedName>
        <fullName evidence="6">MADS-box domain-containing protein</fullName>
    </recommendedName>
</protein>
<reference evidence="7" key="2">
    <citation type="submission" date="2013-04" db="UniProtKB">
        <authorList>
            <consortium name="EnsemblPlants"/>
        </authorList>
    </citation>
    <scope>IDENTIFICATION</scope>
</reference>
<dbReference type="GO" id="GO:0003677">
    <property type="term" value="F:DNA binding"/>
    <property type="evidence" value="ECO:0007669"/>
    <property type="project" value="UniProtKB-KW"/>
</dbReference>
<keyword evidence="2" id="KW-0805">Transcription regulation</keyword>
<dbReference type="PRINTS" id="PR00404">
    <property type="entry name" value="MADSDOMAIN"/>
</dbReference>
<feature type="domain" description="MADS-box" evidence="6">
    <location>
        <begin position="2"/>
        <end position="44"/>
    </location>
</feature>
<dbReference type="OMA" id="RIAIWRI"/>
<proteinExistence type="predicted"/>
<evidence type="ECO:0000313" key="7">
    <source>
        <dbReference type="EnsemblPlants" id="OB11G21480.1"/>
    </source>
</evidence>
<evidence type="ECO:0000313" key="8">
    <source>
        <dbReference type="Proteomes" id="UP000006038"/>
    </source>
</evidence>
<dbReference type="Proteomes" id="UP000006038">
    <property type="component" value="Chromosome 11"/>
</dbReference>
<keyword evidence="4" id="KW-0804">Transcription</keyword>
<dbReference type="Gene3D" id="3.40.1810.10">
    <property type="entry name" value="Transcription factor, MADS-box"/>
    <property type="match status" value="1"/>
</dbReference>
<evidence type="ECO:0000256" key="5">
    <source>
        <dbReference type="ARBA" id="ARBA00023242"/>
    </source>
</evidence>
<comment type="subcellular location">
    <subcellularLocation>
        <location evidence="1">Nucleus</location>
    </subcellularLocation>
</comment>
<dbReference type="AlphaFoldDB" id="J3N8L2"/>
<sequence>MGKRGRIAIWRIDNLAARQVTFSKRRRGLFKKAGELFILCDAELGRPRRLLRHRRQALPVRQHKKLQT</sequence>
<accession>J3N8L2</accession>
<dbReference type="eggNOG" id="KOG0014">
    <property type="taxonomic scope" value="Eukaryota"/>
</dbReference>
<dbReference type="SMART" id="SM00432">
    <property type="entry name" value="MADS"/>
    <property type="match status" value="1"/>
</dbReference>
<organism evidence="7">
    <name type="scientific">Oryza brachyantha</name>
    <name type="common">malo sina</name>
    <dbReference type="NCBI Taxonomy" id="4533"/>
    <lineage>
        <taxon>Eukaryota</taxon>
        <taxon>Viridiplantae</taxon>
        <taxon>Streptophyta</taxon>
        <taxon>Embryophyta</taxon>
        <taxon>Tracheophyta</taxon>
        <taxon>Spermatophyta</taxon>
        <taxon>Magnoliopsida</taxon>
        <taxon>Liliopsida</taxon>
        <taxon>Poales</taxon>
        <taxon>Poaceae</taxon>
        <taxon>BOP clade</taxon>
        <taxon>Oryzoideae</taxon>
        <taxon>Oryzeae</taxon>
        <taxon>Oryzinae</taxon>
        <taxon>Oryza</taxon>
    </lineage>
</organism>
<evidence type="ECO:0000256" key="2">
    <source>
        <dbReference type="ARBA" id="ARBA00023015"/>
    </source>
</evidence>
<dbReference type="PROSITE" id="PS50066">
    <property type="entry name" value="MADS_BOX_2"/>
    <property type="match status" value="1"/>
</dbReference>
<evidence type="ECO:0000259" key="6">
    <source>
        <dbReference type="PROSITE" id="PS50066"/>
    </source>
</evidence>
<dbReference type="HOGENOM" id="CLU_2797998_0_0_1"/>
<keyword evidence="8" id="KW-1185">Reference proteome</keyword>
<evidence type="ECO:0000256" key="3">
    <source>
        <dbReference type="ARBA" id="ARBA00023125"/>
    </source>
</evidence>
<evidence type="ECO:0000256" key="4">
    <source>
        <dbReference type="ARBA" id="ARBA00023163"/>
    </source>
</evidence>
<dbReference type="GO" id="GO:0046983">
    <property type="term" value="F:protein dimerization activity"/>
    <property type="evidence" value="ECO:0007669"/>
    <property type="project" value="InterPro"/>
</dbReference>
<reference evidence="7" key="1">
    <citation type="journal article" date="2013" name="Nat. Commun.">
        <title>Whole-genome sequencing of Oryza brachyantha reveals mechanisms underlying Oryza genome evolution.</title>
        <authorList>
            <person name="Chen J."/>
            <person name="Huang Q."/>
            <person name="Gao D."/>
            <person name="Wang J."/>
            <person name="Lang Y."/>
            <person name="Liu T."/>
            <person name="Li B."/>
            <person name="Bai Z."/>
            <person name="Luis Goicoechea J."/>
            <person name="Liang C."/>
            <person name="Chen C."/>
            <person name="Zhang W."/>
            <person name="Sun S."/>
            <person name="Liao Y."/>
            <person name="Zhang X."/>
            <person name="Yang L."/>
            <person name="Song C."/>
            <person name="Wang M."/>
            <person name="Shi J."/>
            <person name="Liu G."/>
            <person name="Liu J."/>
            <person name="Zhou H."/>
            <person name="Zhou W."/>
            <person name="Yu Q."/>
            <person name="An N."/>
            <person name="Chen Y."/>
            <person name="Cai Q."/>
            <person name="Wang B."/>
            <person name="Liu B."/>
            <person name="Min J."/>
            <person name="Huang Y."/>
            <person name="Wu H."/>
            <person name="Li Z."/>
            <person name="Zhang Y."/>
            <person name="Yin Y."/>
            <person name="Song W."/>
            <person name="Jiang J."/>
            <person name="Jackson S.A."/>
            <person name="Wing R.A."/>
            <person name="Wang J."/>
            <person name="Chen M."/>
        </authorList>
    </citation>
    <scope>NUCLEOTIDE SEQUENCE [LARGE SCALE GENOMIC DNA]</scope>
    <source>
        <strain evidence="7">cv. IRGC 101232</strain>
    </source>
</reference>
<dbReference type="Pfam" id="PF00319">
    <property type="entry name" value="SRF-TF"/>
    <property type="match status" value="1"/>
</dbReference>
<dbReference type="EnsemblPlants" id="OB11G21480.1">
    <property type="protein sequence ID" value="OB11G21480.1"/>
    <property type="gene ID" value="OB11G21480"/>
</dbReference>
<dbReference type="InterPro" id="IPR050142">
    <property type="entry name" value="MADS-box/MEF2_TF"/>
</dbReference>
<dbReference type="Gramene" id="OB11G21480.1">
    <property type="protein sequence ID" value="OB11G21480.1"/>
    <property type="gene ID" value="OB11G21480"/>
</dbReference>
<keyword evidence="5" id="KW-0539">Nucleus</keyword>
<name>J3N8L2_ORYBR</name>
<dbReference type="SUPFAM" id="SSF55455">
    <property type="entry name" value="SRF-like"/>
    <property type="match status" value="1"/>
</dbReference>
<dbReference type="PANTHER" id="PTHR48019">
    <property type="entry name" value="SERUM RESPONSE FACTOR HOMOLOG"/>
    <property type="match status" value="1"/>
</dbReference>
<dbReference type="GO" id="GO:0005634">
    <property type="term" value="C:nucleus"/>
    <property type="evidence" value="ECO:0007669"/>
    <property type="project" value="UniProtKB-SubCell"/>
</dbReference>
<dbReference type="InterPro" id="IPR002100">
    <property type="entry name" value="TF_MADSbox"/>
</dbReference>
<dbReference type="InterPro" id="IPR036879">
    <property type="entry name" value="TF_MADSbox_sf"/>
</dbReference>